<proteinExistence type="predicted"/>
<dbReference type="AlphaFoldDB" id="A0A7J9JZG9"/>
<evidence type="ECO:0000259" key="2">
    <source>
        <dbReference type="Pfam" id="PF24924"/>
    </source>
</evidence>
<accession>A0A7J9JZG9</accession>
<feature type="coiled-coil region" evidence="1">
    <location>
        <begin position="181"/>
        <end position="257"/>
    </location>
</feature>
<dbReference type="InterPro" id="IPR056647">
    <property type="entry name" value="DUF7745"/>
</dbReference>
<dbReference type="Proteomes" id="UP000593575">
    <property type="component" value="Unassembled WGS sequence"/>
</dbReference>
<evidence type="ECO:0000313" key="3">
    <source>
        <dbReference type="EMBL" id="MBA0839558.1"/>
    </source>
</evidence>
<name>A0A7J9JZG9_9ROSI</name>
<sequence length="284" mass="33571">DNATVRIWSKKRQQEKGNNLSEGYISELWDFIRISVTQNNLQELKEICDQWDDKIKQLFRYEYGDLPYLLDVKVDKYLFRALTQYWNLAYNCFTFGKVNLVPTVEEYTTLLHCLKIQIDKAYSRTVNVLTFLKRLMNITGMSEQWWTPWMIPDEILYRCGDFDCVSLFGIWGAVGYAPLLIVGLRARVEELEKSLHQHRSRNSMTVLKASLTKIEKLKRKIEELELEVALRNCELRVELLETNNEHWKEQIQRSQGQIRDRDHIMSEALTQVSEVAYHLQTLAV</sequence>
<evidence type="ECO:0000313" key="4">
    <source>
        <dbReference type="Proteomes" id="UP000593575"/>
    </source>
</evidence>
<comment type="caution">
    <text evidence="3">The sequence shown here is derived from an EMBL/GenBank/DDBJ whole genome shotgun (WGS) entry which is preliminary data.</text>
</comment>
<keyword evidence="4" id="KW-1185">Reference proteome</keyword>
<keyword evidence="1" id="KW-0175">Coiled coil</keyword>
<feature type="non-terminal residue" evidence="3">
    <location>
        <position position="284"/>
    </location>
</feature>
<dbReference type="PANTHER" id="PTHR48200">
    <property type="entry name" value="PROTEIN, PUTATIVE-RELATED"/>
    <property type="match status" value="1"/>
</dbReference>
<dbReference type="EMBL" id="JABFAE010000010">
    <property type="protein sequence ID" value="MBA0839558.1"/>
    <property type="molecule type" value="Genomic_DNA"/>
</dbReference>
<evidence type="ECO:0000256" key="1">
    <source>
        <dbReference type="SAM" id="Coils"/>
    </source>
</evidence>
<protein>
    <recommendedName>
        <fullName evidence="2">DUF7745 domain-containing protein</fullName>
    </recommendedName>
</protein>
<organism evidence="3 4">
    <name type="scientific">Gossypium armourianum</name>
    <dbReference type="NCBI Taxonomy" id="34283"/>
    <lineage>
        <taxon>Eukaryota</taxon>
        <taxon>Viridiplantae</taxon>
        <taxon>Streptophyta</taxon>
        <taxon>Embryophyta</taxon>
        <taxon>Tracheophyta</taxon>
        <taxon>Spermatophyta</taxon>
        <taxon>Magnoliopsida</taxon>
        <taxon>eudicotyledons</taxon>
        <taxon>Gunneridae</taxon>
        <taxon>Pentapetalae</taxon>
        <taxon>rosids</taxon>
        <taxon>malvids</taxon>
        <taxon>Malvales</taxon>
        <taxon>Malvaceae</taxon>
        <taxon>Malvoideae</taxon>
        <taxon>Gossypium</taxon>
    </lineage>
</organism>
<reference evidence="3 4" key="1">
    <citation type="journal article" date="2019" name="Genome Biol. Evol.">
        <title>Insights into the evolution of the New World diploid cottons (Gossypium, subgenus Houzingenia) based on genome sequencing.</title>
        <authorList>
            <person name="Grover C.E."/>
            <person name="Arick M.A. 2nd"/>
            <person name="Thrash A."/>
            <person name="Conover J.L."/>
            <person name="Sanders W.S."/>
            <person name="Peterson D.G."/>
            <person name="Frelichowski J.E."/>
            <person name="Scheffler J.A."/>
            <person name="Scheffler B.E."/>
            <person name="Wendel J.F."/>
        </authorList>
    </citation>
    <scope>NUCLEOTIDE SEQUENCE [LARGE SCALE GENOMIC DNA]</scope>
    <source>
        <strain evidence="3">6</strain>
        <tissue evidence="3">Leaf</tissue>
    </source>
</reference>
<gene>
    <name evidence="3" type="ORF">Goarm_005269</name>
</gene>
<feature type="domain" description="DUF7745" evidence="2">
    <location>
        <begin position="44"/>
        <end position="123"/>
    </location>
</feature>
<dbReference type="Pfam" id="PF24924">
    <property type="entry name" value="DUF7745"/>
    <property type="match status" value="1"/>
</dbReference>
<dbReference type="PANTHER" id="PTHR48200:SF1">
    <property type="entry name" value="AMINOTRANSFERASE-LIKE PLANT MOBILE DOMAIN-CONTAINING PROTEIN"/>
    <property type="match status" value="1"/>
</dbReference>